<dbReference type="EMBL" id="MFZM01000041">
    <property type="protein sequence ID" value="OGK22522.1"/>
    <property type="molecule type" value="Genomic_DNA"/>
</dbReference>
<evidence type="ECO:0000313" key="1">
    <source>
        <dbReference type="EMBL" id="OGK22522.1"/>
    </source>
</evidence>
<proteinExistence type="predicted"/>
<protein>
    <submittedName>
        <fullName evidence="1">Uncharacterized protein</fullName>
    </submittedName>
</protein>
<evidence type="ECO:0000313" key="2">
    <source>
        <dbReference type="Proteomes" id="UP000177159"/>
    </source>
</evidence>
<organism evidence="1 2">
    <name type="scientific">Candidatus Roizmanbacteria bacterium RIFCSPHIGHO2_02_FULL_37_24</name>
    <dbReference type="NCBI Taxonomy" id="1802037"/>
    <lineage>
        <taxon>Bacteria</taxon>
        <taxon>Candidatus Roizmaniibacteriota</taxon>
    </lineage>
</organism>
<comment type="caution">
    <text evidence="1">The sequence shown here is derived from an EMBL/GenBank/DDBJ whole genome shotgun (WGS) entry which is preliminary data.</text>
</comment>
<reference evidence="1 2" key="1">
    <citation type="journal article" date="2016" name="Nat. Commun.">
        <title>Thousands of microbial genomes shed light on interconnected biogeochemical processes in an aquifer system.</title>
        <authorList>
            <person name="Anantharaman K."/>
            <person name="Brown C.T."/>
            <person name="Hug L.A."/>
            <person name="Sharon I."/>
            <person name="Castelle C.J."/>
            <person name="Probst A.J."/>
            <person name="Thomas B.C."/>
            <person name="Singh A."/>
            <person name="Wilkins M.J."/>
            <person name="Karaoz U."/>
            <person name="Brodie E.L."/>
            <person name="Williams K.H."/>
            <person name="Hubbard S.S."/>
            <person name="Banfield J.F."/>
        </authorList>
    </citation>
    <scope>NUCLEOTIDE SEQUENCE [LARGE SCALE GENOMIC DNA]</scope>
</reference>
<name>A0A1F7GVK2_9BACT</name>
<dbReference type="Proteomes" id="UP000177159">
    <property type="component" value="Unassembled WGS sequence"/>
</dbReference>
<accession>A0A1F7GVK2</accession>
<gene>
    <name evidence="1" type="ORF">A3C24_05155</name>
</gene>
<dbReference type="AlphaFoldDB" id="A0A1F7GVK2"/>
<sequence>MPRPEDPVDEHRTLTELEQRTTVERVVVLTPDTPDVDRHARDVLSILSDPSVLEHMVVDDVDGSFVEGLITNPETRLYVALNPSDEVIGTTTAASPPARIRVTDGVEIHIAMNSFLYGAVWPGLERQARRKPGERPGIGRQMVELVAYEEFEKRYLEQGKAVSAYWLRTLGNVHGWDRVNELCISLGLMPRFGYTNLVTLFRDGTNGVRSQTDYPGIEYHWPFLLYIYKRIQQEYETLKAIPVPPIMETYFREHIQQFLEMEQWINGQQEAARTRTPILRFPRYRESTP</sequence>